<evidence type="ECO:0000256" key="3">
    <source>
        <dbReference type="ARBA" id="ARBA00022980"/>
    </source>
</evidence>
<dbReference type="FunFam" id="3.30.1390.20:FF:000010">
    <property type="entry name" value="Large subunit ribosomal protein L30"/>
    <property type="match status" value="1"/>
</dbReference>
<reference evidence="11 12" key="1">
    <citation type="submission" date="2016-07" db="EMBL/GenBank/DDBJ databases">
        <title>Pervasive Adenine N6-methylation of Active Genes in Fungi.</title>
        <authorList>
            <consortium name="DOE Joint Genome Institute"/>
            <person name="Mondo S.J."/>
            <person name="Dannebaum R.O."/>
            <person name="Kuo R.C."/>
            <person name="Labutti K."/>
            <person name="Haridas S."/>
            <person name="Kuo A."/>
            <person name="Salamov A."/>
            <person name="Ahrendt S.R."/>
            <person name="Lipzen A."/>
            <person name="Sullivan W."/>
            <person name="Andreopoulos W.B."/>
            <person name="Clum A."/>
            <person name="Lindquist E."/>
            <person name="Daum C."/>
            <person name="Ramamoorthy G.K."/>
            <person name="Gryganskyi A."/>
            <person name="Culley D."/>
            <person name="Magnuson J.K."/>
            <person name="James T.Y."/>
            <person name="O'Malley M.A."/>
            <person name="Stajich J.E."/>
            <person name="Spatafora J.W."/>
            <person name="Visel A."/>
            <person name="Grigoriev I.V."/>
        </authorList>
    </citation>
    <scope>NUCLEOTIDE SEQUENCE [LARGE SCALE GENOMIC DNA]</scope>
    <source>
        <strain evidence="11 12">12-1054</strain>
    </source>
</reference>
<dbReference type="InterPro" id="IPR036919">
    <property type="entry name" value="Ribo_uL30_ferredoxin-like_sf"/>
</dbReference>
<comment type="function">
    <text evidence="7">Component of the mitochondrial ribosome (mitoribosome), a dedicated translation machinery responsible for the synthesis of mitochondrial genome-encoded proteins, including at least some of the essential transmembrane subunits of the mitochondrial respiratory chain. The mitoribosomes are attached to the mitochondrial inner membrane and translation products are cotranslationally integrated into the membrane.</text>
</comment>
<evidence type="ECO:0000256" key="9">
    <source>
        <dbReference type="SAM" id="MobiDB-lite"/>
    </source>
</evidence>
<dbReference type="AlphaFoldDB" id="A0A1Y2FDM1"/>
<dbReference type="HAMAP" id="MF_01371_B">
    <property type="entry name" value="Ribosomal_uL30_B"/>
    <property type="match status" value="1"/>
</dbReference>
<dbReference type="PANTHER" id="PTHR15892">
    <property type="entry name" value="MITOCHONDRIAL RIBOSOMAL PROTEIN L30"/>
    <property type="match status" value="1"/>
</dbReference>
<dbReference type="GO" id="GO:0006412">
    <property type="term" value="P:translation"/>
    <property type="evidence" value="ECO:0007669"/>
    <property type="project" value="InterPro"/>
</dbReference>
<evidence type="ECO:0000313" key="12">
    <source>
        <dbReference type="Proteomes" id="UP000193685"/>
    </source>
</evidence>
<dbReference type="Pfam" id="PF00327">
    <property type="entry name" value="Ribosomal_L30"/>
    <property type="match status" value="1"/>
</dbReference>
<evidence type="ECO:0000256" key="1">
    <source>
        <dbReference type="ARBA" id="ARBA00004173"/>
    </source>
</evidence>
<evidence type="ECO:0000256" key="5">
    <source>
        <dbReference type="ARBA" id="ARBA00023274"/>
    </source>
</evidence>
<comment type="similarity">
    <text evidence="2 8">Belongs to the universal ribosomal protein uL30 family.</text>
</comment>
<dbReference type="PANTHER" id="PTHR15892:SF2">
    <property type="entry name" value="LARGE RIBOSOMAL SUBUNIT PROTEIN UL30M"/>
    <property type="match status" value="1"/>
</dbReference>
<comment type="caution">
    <text evidence="11">The sequence shown here is derived from an EMBL/GenBank/DDBJ whole genome shotgun (WGS) entry which is preliminary data.</text>
</comment>
<comment type="subcellular location">
    <subcellularLocation>
        <location evidence="1">Mitochondrion</location>
    </subcellularLocation>
</comment>
<keyword evidence="12" id="KW-1185">Reference proteome</keyword>
<dbReference type="GeneID" id="63787846"/>
<proteinExistence type="inferred from homology"/>
<keyword evidence="4" id="KW-0496">Mitochondrion</keyword>
<dbReference type="InterPro" id="IPR005996">
    <property type="entry name" value="Ribosomal_uL30_bac-type"/>
</dbReference>
<dbReference type="NCBIfam" id="TIGR01308">
    <property type="entry name" value="rpmD_bact"/>
    <property type="match status" value="1"/>
</dbReference>
<gene>
    <name evidence="11" type="ORF">BCR37DRAFT_393067</name>
</gene>
<dbReference type="EMBL" id="MCFI01000010">
    <property type="protein sequence ID" value="ORY82023.1"/>
    <property type="molecule type" value="Genomic_DNA"/>
</dbReference>
<dbReference type="Proteomes" id="UP000193685">
    <property type="component" value="Unassembled WGS sequence"/>
</dbReference>
<evidence type="ECO:0000313" key="11">
    <source>
        <dbReference type="EMBL" id="ORY82023.1"/>
    </source>
</evidence>
<dbReference type="GO" id="GO:0005739">
    <property type="term" value="C:mitochondrion"/>
    <property type="evidence" value="ECO:0007669"/>
    <property type="project" value="UniProtKB-SubCell"/>
</dbReference>
<accession>A0A1Y2FDM1</accession>
<evidence type="ECO:0000256" key="2">
    <source>
        <dbReference type="ARBA" id="ARBA00007594"/>
    </source>
</evidence>
<evidence type="ECO:0000256" key="4">
    <source>
        <dbReference type="ARBA" id="ARBA00023128"/>
    </source>
</evidence>
<organism evidence="11 12">
    <name type="scientific">Protomyces lactucae-debilis</name>
    <dbReference type="NCBI Taxonomy" id="2754530"/>
    <lineage>
        <taxon>Eukaryota</taxon>
        <taxon>Fungi</taxon>
        <taxon>Dikarya</taxon>
        <taxon>Ascomycota</taxon>
        <taxon>Taphrinomycotina</taxon>
        <taxon>Taphrinomycetes</taxon>
        <taxon>Taphrinales</taxon>
        <taxon>Protomycetaceae</taxon>
        <taxon>Protomyces</taxon>
    </lineage>
</organism>
<dbReference type="Gene3D" id="3.30.1390.20">
    <property type="entry name" value="Ribosomal protein L30, ferredoxin-like fold domain"/>
    <property type="match status" value="1"/>
</dbReference>
<keyword evidence="3 8" id="KW-0689">Ribosomal protein</keyword>
<sequence>MPFLKITLVRSAIGLPEKTNLVLASLGLRKRMQSVFHTVSPQTAGMVLKVKELVKVEQVEERQTIQQMRSARSPPRGFVKTGSLL</sequence>
<dbReference type="OrthoDB" id="509901at2759"/>
<feature type="domain" description="Large ribosomal subunit protein uL30-like ferredoxin-like fold" evidence="10">
    <location>
        <begin position="4"/>
        <end position="54"/>
    </location>
</feature>
<dbReference type="InterPro" id="IPR016082">
    <property type="entry name" value="Ribosomal_uL30_ferredoxin-like"/>
</dbReference>
<dbReference type="RefSeq" id="XP_040725157.1">
    <property type="nucleotide sequence ID" value="XM_040871247.1"/>
</dbReference>
<dbReference type="SUPFAM" id="SSF55129">
    <property type="entry name" value="Ribosomal protein L30p/L7e"/>
    <property type="match status" value="1"/>
</dbReference>
<evidence type="ECO:0000256" key="6">
    <source>
        <dbReference type="ARBA" id="ARBA00035281"/>
    </source>
</evidence>
<dbReference type="InterPro" id="IPR018038">
    <property type="entry name" value="Ribosomal_uL30_CS"/>
</dbReference>
<feature type="region of interest" description="Disordered" evidence="9">
    <location>
        <begin position="65"/>
        <end position="85"/>
    </location>
</feature>
<dbReference type="GO" id="GO:0015934">
    <property type="term" value="C:large ribosomal subunit"/>
    <property type="evidence" value="ECO:0007669"/>
    <property type="project" value="InterPro"/>
</dbReference>
<evidence type="ECO:0000256" key="8">
    <source>
        <dbReference type="RuleBase" id="RU003734"/>
    </source>
</evidence>
<dbReference type="CDD" id="cd01658">
    <property type="entry name" value="Ribosomal_L30"/>
    <property type="match status" value="1"/>
</dbReference>
<dbReference type="GO" id="GO:0003735">
    <property type="term" value="F:structural constituent of ribosome"/>
    <property type="evidence" value="ECO:0007669"/>
    <property type="project" value="InterPro"/>
</dbReference>
<evidence type="ECO:0000259" key="10">
    <source>
        <dbReference type="Pfam" id="PF00327"/>
    </source>
</evidence>
<name>A0A1Y2FDM1_PROLT</name>
<dbReference type="PROSITE" id="PS00634">
    <property type="entry name" value="RIBOSOMAL_L30"/>
    <property type="match status" value="1"/>
</dbReference>
<dbReference type="OMA" id="FHPAEPQ"/>
<evidence type="ECO:0000256" key="7">
    <source>
        <dbReference type="ARBA" id="ARBA00037226"/>
    </source>
</evidence>
<keyword evidence="5 8" id="KW-0687">Ribonucleoprotein</keyword>
<dbReference type="STRING" id="56484.A0A1Y2FDM1"/>
<protein>
    <recommendedName>
        <fullName evidence="6">Large ribosomal subunit protein uL30m</fullName>
    </recommendedName>
</protein>